<accession>A0A2Z6MGK0</accession>
<evidence type="ECO:0000256" key="1">
    <source>
        <dbReference type="SAM" id="Phobius"/>
    </source>
</evidence>
<evidence type="ECO:0000313" key="3">
    <source>
        <dbReference type="Proteomes" id="UP000242715"/>
    </source>
</evidence>
<dbReference type="Proteomes" id="UP000242715">
    <property type="component" value="Unassembled WGS sequence"/>
</dbReference>
<keyword evidence="1" id="KW-0472">Membrane</keyword>
<gene>
    <name evidence="2" type="ORF">TSUD_251830</name>
</gene>
<keyword evidence="1" id="KW-0812">Transmembrane</keyword>
<evidence type="ECO:0000313" key="2">
    <source>
        <dbReference type="EMBL" id="GAU22155.1"/>
    </source>
</evidence>
<name>A0A2Z6MGK0_TRISU</name>
<feature type="transmembrane region" description="Helical" evidence="1">
    <location>
        <begin position="40"/>
        <end position="61"/>
    </location>
</feature>
<dbReference type="AlphaFoldDB" id="A0A2Z6MGK0"/>
<proteinExistence type="predicted"/>
<keyword evidence="3" id="KW-1185">Reference proteome</keyword>
<organism evidence="2 3">
    <name type="scientific">Trifolium subterraneum</name>
    <name type="common">Subterranean clover</name>
    <dbReference type="NCBI Taxonomy" id="3900"/>
    <lineage>
        <taxon>Eukaryota</taxon>
        <taxon>Viridiplantae</taxon>
        <taxon>Streptophyta</taxon>
        <taxon>Embryophyta</taxon>
        <taxon>Tracheophyta</taxon>
        <taxon>Spermatophyta</taxon>
        <taxon>Magnoliopsida</taxon>
        <taxon>eudicotyledons</taxon>
        <taxon>Gunneridae</taxon>
        <taxon>Pentapetalae</taxon>
        <taxon>rosids</taxon>
        <taxon>fabids</taxon>
        <taxon>Fabales</taxon>
        <taxon>Fabaceae</taxon>
        <taxon>Papilionoideae</taxon>
        <taxon>50 kb inversion clade</taxon>
        <taxon>NPAAA clade</taxon>
        <taxon>Hologalegina</taxon>
        <taxon>IRL clade</taxon>
        <taxon>Trifolieae</taxon>
        <taxon>Trifolium</taxon>
    </lineage>
</organism>
<protein>
    <submittedName>
        <fullName evidence="2">Uncharacterized protein</fullName>
    </submittedName>
</protein>
<dbReference type="EMBL" id="DF973242">
    <property type="protein sequence ID" value="GAU22155.1"/>
    <property type="molecule type" value="Genomic_DNA"/>
</dbReference>
<dbReference type="OrthoDB" id="1373386at2759"/>
<reference evidence="3" key="1">
    <citation type="journal article" date="2017" name="Front. Plant Sci.">
        <title>Climate Clever Clovers: New Paradigm to Reduce the Environmental Footprint of Ruminants by Breeding Low Methanogenic Forages Utilizing Haplotype Variation.</title>
        <authorList>
            <person name="Kaur P."/>
            <person name="Appels R."/>
            <person name="Bayer P.E."/>
            <person name="Keeble-Gagnere G."/>
            <person name="Wang J."/>
            <person name="Hirakawa H."/>
            <person name="Shirasawa K."/>
            <person name="Vercoe P."/>
            <person name="Stefanova K."/>
            <person name="Durmic Z."/>
            <person name="Nichols P."/>
            <person name="Revell C."/>
            <person name="Isobe S.N."/>
            <person name="Edwards D."/>
            <person name="Erskine W."/>
        </authorList>
    </citation>
    <scope>NUCLEOTIDE SEQUENCE [LARGE SCALE GENOMIC DNA]</scope>
    <source>
        <strain evidence="3">cv. Daliak</strain>
    </source>
</reference>
<sequence>MSSLSGIYINPNCGHIPPRFMTNPRCSSFSIFLSGRCGKVFYGIVGGTIKAAGVVLIKVVLMKKPYFHRIFNFNGHIHEIEERVEAESNNNNVINVGANVNVMQWN</sequence>
<keyword evidence="1" id="KW-1133">Transmembrane helix</keyword>